<feature type="compositionally biased region" description="Basic and acidic residues" evidence="1">
    <location>
        <begin position="272"/>
        <end position="284"/>
    </location>
</feature>
<reference evidence="2 3" key="1">
    <citation type="submission" date="2024-01" db="EMBL/GenBank/DDBJ databases">
        <title>A draft genome for a cacao thread blight-causing isolate of Paramarasmius palmivorus.</title>
        <authorList>
            <person name="Baruah I.K."/>
            <person name="Bukari Y."/>
            <person name="Amoako-Attah I."/>
            <person name="Meinhardt L.W."/>
            <person name="Bailey B.A."/>
            <person name="Cohen S.P."/>
        </authorList>
    </citation>
    <scope>NUCLEOTIDE SEQUENCE [LARGE SCALE GENOMIC DNA]</scope>
    <source>
        <strain evidence="2 3">GH-12</strain>
    </source>
</reference>
<organism evidence="2 3">
    <name type="scientific">Paramarasmius palmivorus</name>
    <dbReference type="NCBI Taxonomy" id="297713"/>
    <lineage>
        <taxon>Eukaryota</taxon>
        <taxon>Fungi</taxon>
        <taxon>Dikarya</taxon>
        <taxon>Basidiomycota</taxon>
        <taxon>Agaricomycotina</taxon>
        <taxon>Agaricomycetes</taxon>
        <taxon>Agaricomycetidae</taxon>
        <taxon>Agaricales</taxon>
        <taxon>Marasmiineae</taxon>
        <taxon>Marasmiaceae</taxon>
        <taxon>Paramarasmius</taxon>
    </lineage>
</organism>
<dbReference type="EMBL" id="JAYKXP010000019">
    <property type="protein sequence ID" value="KAK7047699.1"/>
    <property type="molecule type" value="Genomic_DNA"/>
</dbReference>
<feature type="compositionally biased region" description="Polar residues" evidence="1">
    <location>
        <begin position="205"/>
        <end position="219"/>
    </location>
</feature>
<gene>
    <name evidence="2" type="ORF">VNI00_006467</name>
</gene>
<comment type="caution">
    <text evidence="2">The sequence shown here is derived from an EMBL/GenBank/DDBJ whole genome shotgun (WGS) entry which is preliminary data.</text>
</comment>
<dbReference type="Proteomes" id="UP001383192">
    <property type="component" value="Unassembled WGS sequence"/>
</dbReference>
<evidence type="ECO:0008006" key="4">
    <source>
        <dbReference type="Google" id="ProtNLM"/>
    </source>
</evidence>
<protein>
    <recommendedName>
        <fullName evidence="4">C2H2-type domain-containing protein</fullName>
    </recommendedName>
</protein>
<feature type="region of interest" description="Disordered" evidence="1">
    <location>
        <begin position="186"/>
        <end position="222"/>
    </location>
</feature>
<dbReference type="AlphaFoldDB" id="A0AAW0D8X2"/>
<proteinExistence type="predicted"/>
<sequence>MVCPRNGFVGLNDSICCFELAKSADTTQPQILQVSGTVAQCGQSQLEASRSEGEREQDYWRPECDSGSFARCPSQWTIPQRLCTWPDAEIFIVLSIRLLCMDHRPSRQDYIKLTFVLVQLSPEPPTTIMVPLSMLDLAQPRPTFSSPDGFAYPDVAEVEAAREGSRIAHIDKGDAECFEDVSVAVKGSETEGPDAPSSAKEKENLASTLAENPASSLPSRSRVARFPLVNRLQEHAEVQQIPKDENSKSRRSSVTVKNLDKDTKTVAVELPKMTDDRKPSKDVTSDPVSATATTKRKRADEETNASKDVTNKGTPANGERAREESSTMVPLKQKKRKVNRKKDDAPLTAVAVANPLTTGEFKTTKRESIAPKATTSSTGTTKEKVPFDYTIVPCYWVTDGKECGQEYHSLTKFIKHVYRDHIPKNHKKGKKIECKLEGCGKKVQDLETHFCSKNGSHKWLADIAEMDEKEREKRGL</sequence>
<evidence type="ECO:0000313" key="3">
    <source>
        <dbReference type="Proteomes" id="UP001383192"/>
    </source>
</evidence>
<evidence type="ECO:0000256" key="1">
    <source>
        <dbReference type="SAM" id="MobiDB-lite"/>
    </source>
</evidence>
<evidence type="ECO:0000313" key="2">
    <source>
        <dbReference type="EMBL" id="KAK7047699.1"/>
    </source>
</evidence>
<name>A0AAW0D8X2_9AGAR</name>
<accession>A0AAW0D8X2</accession>
<feature type="region of interest" description="Disordered" evidence="1">
    <location>
        <begin position="236"/>
        <end position="343"/>
    </location>
</feature>
<feature type="compositionally biased region" description="Basic and acidic residues" evidence="1">
    <location>
        <begin position="236"/>
        <end position="248"/>
    </location>
</feature>
<keyword evidence="3" id="KW-1185">Reference proteome</keyword>